<dbReference type="AlphaFoldDB" id="A0A511YY65"/>
<organism evidence="2 3">
    <name type="scientific">Actinotalea fermentans</name>
    <dbReference type="NCBI Taxonomy" id="43671"/>
    <lineage>
        <taxon>Bacteria</taxon>
        <taxon>Bacillati</taxon>
        <taxon>Actinomycetota</taxon>
        <taxon>Actinomycetes</taxon>
        <taxon>Micrococcales</taxon>
        <taxon>Cellulomonadaceae</taxon>
        <taxon>Actinotalea</taxon>
    </lineage>
</organism>
<name>A0A511YY65_9CELL</name>
<feature type="compositionally biased region" description="Low complexity" evidence="1">
    <location>
        <begin position="53"/>
        <end position="63"/>
    </location>
</feature>
<feature type="region of interest" description="Disordered" evidence="1">
    <location>
        <begin position="26"/>
        <end position="75"/>
    </location>
</feature>
<gene>
    <name evidence="2" type="ORF">AFE02nite_17900</name>
</gene>
<comment type="caution">
    <text evidence="2">The sequence shown here is derived from an EMBL/GenBank/DDBJ whole genome shotgun (WGS) entry which is preliminary data.</text>
</comment>
<proteinExistence type="predicted"/>
<reference evidence="2 3" key="1">
    <citation type="submission" date="2019-07" db="EMBL/GenBank/DDBJ databases">
        <title>Whole genome shotgun sequence of Actinotalea fermentans NBRC 105374.</title>
        <authorList>
            <person name="Hosoyama A."/>
            <person name="Uohara A."/>
            <person name="Ohji S."/>
            <person name="Ichikawa N."/>
        </authorList>
    </citation>
    <scope>NUCLEOTIDE SEQUENCE [LARGE SCALE GENOMIC DNA]</scope>
    <source>
        <strain evidence="2 3">NBRC 105374</strain>
    </source>
</reference>
<dbReference type="EMBL" id="BJYK01000004">
    <property type="protein sequence ID" value="GEN80056.1"/>
    <property type="molecule type" value="Genomic_DNA"/>
</dbReference>
<dbReference type="Proteomes" id="UP000321484">
    <property type="component" value="Unassembled WGS sequence"/>
</dbReference>
<evidence type="ECO:0000313" key="3">
    <source>
        <dbReference type="Proteomes" id="UP000321484"/>
    </source>
</evidence>
<feature type="compositionally biased region" description="Basic residues" evidence="1">
    <location>
        <begin position="28"/>
        <end position="42"/>
    </location>
</feature>
<evidence type="ECO:0000313" key="2">
    <source>
        <dbReference type="EMBL" id="GEN80056.1"/>
    </source>
</evidence>
<sequence length="75" mass="7895">MTTIWGPAFDAEIDYRRSTMIAAAAPRRAGRALRSSRTRRAQGRAAAERRARAAAASAPRAGAPLVAGFTAASPR</sequence>
<dbReference type="RefSeq" id="WP_146819475.1">
    <property type="nucleotide sequence ID" value="NZ_BJYK01000004.1"/>
</dbReference>
<accession>A0A511YY65</accession>
<evidence type="ECO:0000256" key="1">
    <source>
        <dbReference type="SAM" id="MobiDB-lite"/>
    </source>
</evidence>
<keyword evidence="3" id="KW-1185">Reference proteome</keyword>
<protein>
    <submittedName>
        <fullName evidence="2">Uncharacterized protein</fullName>
    </submittedName>
</protein>